<dbReference type="AlphaFoldDB" id="A0A7C4XE95"/>
<feature type="transmembrane region" description="Helical" evidence="1">
    <location>
        <begin position="180"/>
        <end position="201"/>
    </location>
</feature>
<evidence type="ECO:0000259" key="2">
    <source>
        <dbReference type="Pfam" id="PF07853"/>
    </source>
</evidence>
<dbReference type="Pfam" id="PF07853">
    <property type="entry name" value="DUF1648"/>
    <property type="match status" value="1"/>
</dbReference>
<proteinExistence type="predicted"/>
<sequence length="322" mass="37082">MELKPARLDTLASLISIITTAFLIFLAMYFVKKVVPYGWIFALLIISIIVLSFLLSPKSYYIQGGNFIIEKVIGRRISIPLNEIEGIIPVEDFNRLKPIRSMGNGGLFGYYGIFTTKEYGNINCQLTSLKKILIIKSKRGYFAISPERPERFIEWFRSMTGVAETIEIPKPEPIKKKANFLILLIPDTIFTLTVIMVVLLYQQLPDRIAIHFDFQGNPDGWSDKVSFLYGGIIPQGILLLVSLLVFFFSQNKFRNPQPLYFLIIIISLIQVSVGFTTLDIYWYNIHKNHLIPMHWLVIVFTTLIVILLLIYNRLLTREPRQA</sequence>
<name>A0A7C4XE95_UNCW3</name>
<feature type="domain" description="DUF1648" evidence="2">
    <location>
        <begin position="189"/>
        <end position="227"/>
    </location>
</feature>
<comment type="caution">
    <text evidence="4">The sequence shown here is derived from an EMBL/GenBank/DDBJ whole genome shotgun (WGS) entry which is preliminary data.</text>
</comment>
<dbReference type="EMBL" id="DTGZ01000053">
    <property type="protein sequence ID" value="HGV97255.1"/>
    <property type="molecule type" value="Genomic_DNA"/>
</dbReference>
<evidence type="ECO:0000313" key="4">
    <source>
        <dbReference type="EMBL" id="HGV97255.1"/>
    </source>
</evidence>
<keyword evidence="1" id="KW-0472">Membrane</keyword>
<reference evidence="4" key="1">
    <citation type="journal article" date="2020" name="mSystems">
        <title>Genome- and Community-Level Interaction Insights into Carbon Utilization and Element Cycling Functions of Hydrothermarchaeota in Hydrothermal Sediment.</title>
        <authorList>
            <person name="Zhou Z."/>
            <person name="Liu Y."/>
            <person name="Xu W."/>
            <person name="Pan J."/>
            <person name="Luo Z.H."/>
            <person name="Li M."/>
        </authorList>
    </citation>
    <scope>NUCLEOTIDE SEQUENCE [LARGE SCALE GENOMIC DNA]</scope>
    <source>
        <strain evidence="4">SpSt-774</strain>
    </source>
</reference>
<protein>
    <submittedName>
        <fullName evidence="4">DUF1648 domain-containing protein</fullName>
    </submittedName>
</protein>
<evidence type="ECO:0000259" key="3">
    <source>
        <dbReference type="Pfam" id="PF10882"/>
    </source>
</evidence>
<evidence type="ECO:0000256" key="1">
    <source>
        <dbReference type="SAM" id="Phobius"/>
    </source>
</evidence>
<dbReference type="InterPro" id="IPR012867">
    <property type="entry name" value="DUF1648"/>
</dbReference>
<feature type="transmembrane region" description="Helical" evidence="1">
    <location>
        <begin position="289"/>
        <end position="311"/>
    </location>
</feature>
<accession>A0A7C4XE95</accession>
<feature type="transmembrane region" description="Helical" evidence="1">
    <location>
        <begin position="12"/>
        <end position="31"/>
    </location>
</feature>
<feature type="transmembrane region" description="Helical" evidence="1">
    <location>
        <begin position="259"/>
        <end position="283"/>
    </location>
</feature>
<gene>
    <name evidence="4" type="ORF">ENV60_03035</name>
</gene>
<dbReference type="InterPro" id="IPR027783">
    <property type="entry name" value="Bacterial_PH-related"/>
</dbReference>
<dbReference type="Pfam" id="PF10882">
    <property type="entry name" value="bPH_5"/>
    <property type="match status" value="1"/>
</dbReference>
<feature type="transmembrane region" description="Helical" evidence="1">
    <location>
        <begin position="37"/>
        <end position="55"/>
    </location>
</feature>
<organism evidence="4">
    <name type="scientific">candidate division WOR-3 bacterium</name>
    <dbReference type="NCBI Taxonomy" id="2052148"/>
    <lineage>
        <taxon>Bacteria</taxon>
        <taxon>Bacteria division WOR-3</taxon>
    </lineage>
</organism>
<keyword evidence="1" id="KW-0812">Transmembrane</keyword>
<keyword evidence="1" id="KW-1133">Transmembrane helix</keyword>
<feature type="transmembrane region" description="Helical" evidence="1">
    <location>
        <begin position="227"/>
        <end position="247"/>
    </location>
</feature>
<feature type="domain" description="Bacterial Pleckstrin homology" evidence="3">
    <location>
        <begin position="59"/>
        <end position="155"/>
    </location>
</feature>